<dbReference type="PROSITE" id="PS51833">
    <property type="entry name" value="HDOD"/>
    <property type="match status" value="1"/>
</dbReference>
<dbReference type="EMBL" id="AAOW01000003">
    <property type="protein sequence ID" value="EAR62244.1"/>
    <property type="molecule type" value="Genomic_DNA"/>
</dbReference>
<dbReference type="InterPro" id="IPR052340">
    <property type="entry name" value="RNase_Y/CdgJ"/>
</dbReference>
<evidence type="ECO:0000313" key="3">
    <source>
        <dbReference type="Proteomes" id="UP000002171"/>
    </source>
</evidence>
<evidence type="ECO:0000259" key="1">
    <source>
        <dbReference type="PROSITE" id="PS51833"/>
    </source>
</evidence>
<dbReference type="PANTHER" id="PTHR33525">
    <property type="match status" value="1"/>
</dbReference>
<dbReference type="AlphaFoldDB" id="A0A7U8C8S6"/>
<dbReference type="RefSeq" id="WP_007020554.1">
    <property type="nucleotide sequence ID" value="NZ_CH724125.1"/>
</dbReference>
<gene>
    <name evidence="2" type="ORF">MED92_14443</name>
</gene>
<organism evidence="2 3">
    <name type="scientific">Neptuniibacter caesariensis</name>
    <dbReference type="NCBI Taxonomy" id="207954"/>
    <lineage>
        <taxon>Bacteria</taxon>
        <taxon>Pseudomonadati</taxon>
        <taxon>Pseudomonadota</taxon>
        <taxon>Gammaproteobacteria</taxon>
        <taxon>Oceanospirillales</taxon>
        <taxon>Oceanospirillaceae</taxon>
        <taxon>Neptuniibacter</taxon>
    </lineage>
</organism>
<reference evidence="2 3" key="1">
    <citation type="submission" date="2006-02" db="EMBL/GenBank/DDBJ databases">
        <authorList>
            <person name="Pinhassi J."/>
            <person name="Pedros-Alio C."/>
            <person name="Ferriera S."/>
            <person name="Johnson J."/>
            <person name="Kravitz S."/>
            <person name="Halpern A."/>
            <person name="Remington K."/>
            <person name="Beeson K."/>
            <person name="Tran B."/>
            <person name="Rogers Y.-H."/>
            <person name="Friedman R."/>
            <person name="Venter J.C."/>
        </authorList>
    </citation>
    <scope>NUCLEOTIDE SEQUENCE [LARGE SCALE GENOMIC DNA]</scope>
    <source>
        <strain evidence="2 3">MED92</strain>
    </source>
</reference>
<sequence length="419" mass="46318">MISISTEQGVALYLQKENAEASSYLPVLESLLSRPVSVCHDWETVHKAAEQQTISMLVFDLGIEPSVSELEKLKRFTELQPDAIRIGAYKPHSVFNRASYGNYCHRLLTNNGDGVDLQIALQEASRARRVLSQDKLCSFVADIPSLPAFPVISGHIANSLSDPGTNARKLVQLLDKEPHSSSELIEQVSNACFILQNNVSHLLDAINIIGVRQSHSMILANQVFDQLPQNSHWSSFAFEHIRERSLLVAGLAQEICKSVKAPAEIADQAFLASLLQDLGMLIFAGNFPENYQRVMQEASDLKQPLYAVEKLRMRVSHTEVTAHLLSQWKLPPAAVEAVLFHHFPTSSKSDEFSALTALHIADAILPNVTNVLGCQISSRLNMDYLKRLGLDHMVNQWQKIASGYKTSHPGCGGVVCSFA</sequence>
<dbReference type="Gene3D" id="1.10.3210.10">
    <property type="entry name" value="Hypothetical protein af1432"/>
    <property type="match status" value="1"/>
</dbReference>
<accession>A0A7U8C8S6</accession>
<proteinExistence type="predicted"/>
<evidence type="ECO:0000313" key="2">
    <source>
        <dbReference type="EMBL" id="EAR62244.1"/>
    </source>
</evidence>
<dbReference type="Pfam" id="PF08668">
    <property type="entry name" value="HDOD"/>
    <property type="match status" value="1"/>
</dbReference>
<protein>
    <submittedName>
        <fullName evidence="2">Response regulator</fullName>
    </submittedName>
</protein>
<dbReference type="SUPFAM" id="SSF109604">
    <property type="entry name" value="HD-domain/PDEase-like"/>
    <property type="match status" value="1"/>
</dbReference>
<feature type="domain" description="HDOD" evidence="1">
    <location>
        <begin position="146"/>
        <end position="344"/>
    </location>
</feature>
<keyword evidence="3" id="KW-1185">Reference proteome</keyword>
<name>A0A7U8C8S6_NEPCE</name>
<dbReference type="InterPro" id="IPR013976">
    <property type="entry name" value="HDOD"/>
</dbReference>
<dbReference type="PANTHER" id="PTHR33525:SF3">
    <property type="entry name" value="RIBONUCLEASE Y"/>
    <property type="match status" value="1"/>
</dbReference>
<dbReference type="Proteomes" id="UP000002171">
    <property type="component" value="Unassembled WGS sequence"/>
</dbReference>
<comment type="caution">
    <text evidence="2">The sequence shown here is derived from an EMBL/GenBank/DDBJ whole genome shotgun (WGS) entry which is preliminary data.</text>
</comment>